<dbReference type="GO" id="GO:0003682">
    <property type="term" value="F:chromatin binding"/>
    <property type="evidence" value="ECO:0007669"/>
    <property type="project" value="InterPro"/>
</dbReference>
<dbReference type="OrthoDB" id="1866990at2759"/>
<name>A0A6D2KTQ2_9BRAS</name>
<feature type="domain" description="SAWADEE" evidence="1">
    <location>
        <begin position="50"/>
        <end position="192"/>
    </location>
</feature>
<evidence type="ECO:0000313" key="2">
    <source>
        <dbReference type="EMBL" id="CAA7060235.1"/>
    </source>
</evidence>
<evidence type="ECO:0000313" key="3">
    <source>
        <dbReference type="Proteomes" id="UP000467841"/>
    </source>
</evidence>
<dbReference type="AlphaFoldDB" id="A0A6D2KTQ2"/>
<organism evidence="2 3">
    <name type="scientific">Microthlaspi erraticum</name>
    <dbReference type="NCBI Taxonomy" id="1685480"/>
    <lineage>
        <taxon>Eukaryota</taxon>
        <taxon>Viridiplantae</taxon>
        <taxon>Streptophyta</taxon>
        <taxon>Embryophyta</taxon>
        <taxon>Tracheophyta</taxon>
        <taxon>Spermatophyta</taxon>
        <taxon>Magnoliopsida</taxon>
        <taxon>eudicotyledons</taxon>
        <taxon>Gunneridae</taxon>
        <taxon>Pentapetalae</taxon>
        <taxon>rosids</taxon>
        <taxon>malvids</taxon>
        <taxon>Brassicales</taxon>
        <taxon>Brassicaceae</taxon>
        <taxon>Coluteocarpeae</taxon>
        <taxon>Microthlaspi</taxon>
    </lineage>
</organism>
<dbReference type="Pfam" id="PF16719">
    <property type="entry name" value="SAWADEE"/>
    <property type="match status" value="1"/>
</dbReference>
<comment type="caution">
    <text evidence="2">The sequence shown here is derived from an EMBL/GenBank/DDBJ whole genome shotgun (WGS) entry which is preliminary data.</text>
</comment>
<dbReference type="PANTHER" id="PTHR36384:SF1">
    <property type="entry name" value="SAWADEE PROTEIN"/>
    <property type="match status" value="1"/>
</dbReference>
<accession>A0A6D2KTQ2</accession>
<gene>
    <name evidence="2" type="ORF">MERR_LOCUS47471</name>
</gene>
<dbReference type="Proteomes" id="UP000467841">
    <property type="component" value="Unassembled WGS sequence"/>
</dbReference>
<sequence length="252" mass="28304">MALASESTQLSTSSTLSLFTKVINFPMSSTSPPTFVCDFADDELPSEDWPEMEFRSPEDKDQAWYGVEPWDMCDSLVVSFNEFPCAYDEVYSPEDFKNSDELKEFEERFRPTSVQMQDSQCPTVNEGTKVCATCPSVTGEVKFYDAIVVAVERTEHGRDEEGSEVCGCNFKVFWNQGPCANLVTSAKVGDICLKREDGRMHPKVVSFFKEARRQLHGGSSQGEETEWQKMLKRVNAAVQNYNISSSVPDNLG</sequence>
<evidence type="ECO:0000259" key="1">
    <source>
        <dbReference type="Pfam" id="PF16719"/>
    </source>
</evidence>
<dbReference type="PANTHER" id="PTHR36384">
    <property type="entry name" value="SAWADEE PROTEIN"/>
    <property type="match status" value="1"/>
</dbReference>
<dbReference type="EMBL" id="CACVBM020001828">
    <property type="protein sequence ID" value="CAA7060235.1"/>
    <property type="molecule type" value="Genomic_DNA"/>
</dbReference>
<proteinExistence type="predicted"/>
<keyword evidence="3" id="KW-1185">Reference proteome</keyword>
<protein>
    <recommendedName>
        <fullName evidence="1">SAWADEE domain-containing protein</fullName>
    </recommendedName>
</protein>
<dbReference type="InterPro" id="IPR032001">
    <property type="entry name" value="SAWADEE_dom"/>
</dbReference>
<reference evidence="2" key="1">
    <citation type="submission" date="2020-01" db="EMBL/GenBank/DDBJ databases">
        <authorList>
            <person name="Mishra B."/>
        </authorList>
    </citation>
    <scope>NUCLEOTIDE SEQUENCE [LARGE SCALE GENOMIC DNA]</scope>
</reference>